<comment type="caution">
    <text evidence="3">The sequence shown here is derived from an EMBL/GenBank/DDBJ whole genome shotgun (WGS) entry which is preliminary data.</text>
</comment>
<dbReference type="PANTHER" id="PTHR36842:SF1">
    <property type="entry name" value="PROTEIN TOLB"/>
    <property type="match status" value="1"/>
</dbReference>
<sequence>MKKKNIIWIVGFLVFVTIILSVVGMFFNKSEDEKLNGLTGFYDVSDEGTIAYVYYSDGKPEIRVYHPEQSGVEKAVELENDKYILDPTFSADGSTITYISTNKDLEETLKSTVYQVNLETKDNQELFSFASAITEIEFSDNEESLFYLMAGVFQNYSPIASKRPHDFDVHEYRFGDDKHLQHTEMKEYSMHSLQIAPDNKSVFVTMDEVADTTPEESFEVHQRIFEIPLEEPSKRMVVSDPNREVDIFDFTMVPNNKEIVFQSIGNVDSGDTFQYELYKYNLETKQEEQLTNLKEYTANPVIRRNQIYFMVDKQFAKRDSAYHLYVMNMDGTDVKEIQLPNNETSE</sequence>
<dbReference type="SUPFAM" id="SSF82171">
    <property type="entry name" value="DPP6 N-terminal domain-like"/>
    <property type="match status" value="1"/>
</dbReference>
<dbReference type="EMBL" id="JACWFH010000039">
    <property type="protein sequence ID" value="MBY0099574.1"/>
    <property type="molecule type" value="Genomic_DNA"/>
</dbReference>
<dbReference type="InterPro" id="IPR011042">
    <property type="entry name" value="6-blade_b-propeller_TolB-like"/>
</dbReference>
<keyword evidence="2" id="KW-0812">Transmembrane</keyword>
<feature type="transmembrane region" description="Helical" evidence="2">
    <location>
        <begin position="6"/>
        <end position="27"/>
    </location>
</feature>
<dbReference type="PANTHER" id="PTHR36842">
    <property type="entry name" value="PROTEIN TOLB HOMOLOG"/>
    <property type="match status" value="1"/>
</dbReference>
<gene>
    <name evidence="3" type="ORF">H0185_22800</name>
</gene>
<accession>A0ABS7KBC4</accession>
<dbReference type="Gene3D" id="2.120.10.30">
    <property type="entry name" value="TolB, C-terminal domain"/>
    <property type="match status" value="2"/>
</dbReference>
<dbReference type="InterPro" id="IPR011659">
    <property type="entry name" value="WD40"/>
</dbReference>
<evidence type="ECO:0000313" key="3">
    <source>
        <dbReference type="EMBL" id="MBY0099574.1"/>
    </source>
</evidence>
<evidence type="ECO:0008006" key="5">
    <source>
        <dbReference type="Google" id="ProtNLM"/>
    </source>
</evidence>
<keyword evidence="2" id="KW-0472">Membrane</keyword>
<protein>
    <recommendedName>
        <fullName evidence="5">DUF5050 domain-containing protein</fullName>
    </recommendedName>
</protein>
<dbReference type="Proteomes" id="UP000769780">
    <property type="component" value="Unassembled WGS sequence"/>
</dbReference>
<keyword evidence="4" id="KW-1185">Reference proteome</keyword>
<name>A0ABS7KBC4_9BACI</name>
<evidence type="ECO:0000313" key="4">
    <source>
        <dbReference type="Proteomes" id="UP000769780"/>
    </source>
</evidence>
<keyword evidence="2" id="KW-1133">Transmembrane helix</keyword>
<organism evidence="3 4">
    <name type="scientific">Mesobacillus maritimus</name>
    <dbReference type="NCBI Taxonomy" id="1643336"/>
    <lineage>
        <taxon>Bacteria</taxon>
        <taxon>Bacillati</taxon>
        <taxon>Bacillota</taxon>
        <taxon>Bacilli</taxon>
        <taxon>Bacillales</taxon>
        <taxon>Bacillaceae</taxon>
        <taxon>Mesobacillus</taxon>
    </lineage>
</organism>
<dbReference type="RefSeq" id="WP_221875806.1">
    <property type="nucleotide sequence ID" value="NZ_JACWFH010000039.1"/>
</dbReference>
<evidence type="ECO:0000256" key="2">
    <source>
        <dbReference type="SAM" id="Phobius"/>
    </source>
</evidence>
<dbReference type="Pfam" id="PF07676">
    <property type="entry name" value="PD40"/>
    <property type="match status" value="1"/>
</dbReference>
<proteinExistence type="inferred from homology"/>
<comment type="similarity">
    <text evidence="1">Belongs to the TolB family.</text>
</comment>
<evidence type="ECO:0000256" key="1">
    <source>
        <dbReference type="ARBA" id="ARBA00009820"/>
    </source>
</evidence>
<reference evidence="3 4" key="1">
    <citation type="submission" date="2020-07" db="EMBL/GenBank/DDBJ databases">
        <title>Fungal Genomes of the International Space Station.</title>
        <authorList>
            <person name="Seuylemezian A."/>
            <person name="Singh N.K."/>
            <person name="Wood J."/>
            <person name="Venkateswaran K."/>
        </authorList>
    </citation>
    <scope>NUCLEOTIDE SEQUENCE [LARGE SCALE GENOMIC DNA]</scope>
    <source>
        <strain evidence="3 4">PL-B2</strain>
    </source>
</reference>